<accession>A0A936NBB6</accession>
<keyword evidence="1" id="KW-1133">Transmembrane helix</keyword>
<dbReference type="AlphaFoldDB" id="A0A936NBB6"/>
<sequence length="239" mass="23512">MNGLIVGFTSSLPLLLIVGPVSLMVLDTGLTTGVRGGWPAPLGVAGVDLAYASATAAAGLGLQRLLNEHQQALGWGGGLALMVLAAYLLIHARSQRGGADSVGPTDSAPAPMAVPVPVPVPVPVGSSGPLPTPSAIAAGRADAPRPAPVGLAARFAALCAINPLTLVAFATLAMSAGAALGPGWVLGIVSASVLVHGGFLVLGDALGRVLTPQLIHRGRMLGCLGVAVLGIHTLLGVAV</sequence>
<feature type="transmembrane region" description="Helical" evidence="1">
    <location>
        <begin position="184"/>
        <end position="206"/>
    </location>
</feature>
<evidence type="ECO:0000313" key="2">
    <source>
        <dbReference type="EMBL" id="MBK9296303.1"/>
    </source>
</evidence>
<evidence type="ECO:0008006" key="4">
    <source>
        <dbReference type="Google" id="ProtNLM"/>
    </source>
</evidence>
<dbReference type="Proteomes" id="UP000727993">
    <property type="component" value="Unassembled WGS sequence"/>
</dbReference>
<organism evidence="2 3">
    <name type="scientific">Candidatus Neomicrothrix subdominans</name>
    <dbReference type="NCBI Taxonomy" id="2954438"/>
    <lineage>
        <taxon>Bacteria</taxon>
        <taxon>Bacillati</taxon>
        <taxon>Actinomycetota</taxon>
        <taxon>Acidimicrobiia</taxon>
        <taxon>Acidimicrobiales</taxon>
        <taxon>Microthrixaceae</taxon>
        <taxon>Candidatus Neomicrothrix</taxon>
    </lineage>
</organism>
<comment type="caution">
    <text evidence="2">The sequence shown here is derived from an EMBL/GenBank/DDBJ whole genome shotgun (WGS) entry which is preliminary data.</text>
</comment>
<feature type="transmembrane region" description="Helical" evidence="1">
    <location>
        <begin position="38"/>
        <end position="60"/>
    </location>
</feature>
<name>A0A936NBB6_9ACTN</name>
<dbReference type="EMBL" id="JADJZA010000001">
    <property type="protein sequence ID" value="MBK9296303.1"/>
    <property type="molecule type" value="Genomic_DNA"/>
</dbReference>
<feature type="transmembrane region" description="Helical" evidence="1">
    <location>
        <begin position="6"/>
        <end position="26"/>
    </location>
</feature>
<reference evidence="2 3" key="1">
    <citation type="submission" date="2020-10" db="EMBL/GenBank/DDBJ databases">
        <title>Connecting structure to function with the recovery of over 1000 high-quality activated sludge metagenome-assembled genomes encoding full-length rRNA genes using long-read sequencing.</title>
        <authorList>
            <person name="Singleton C.M."/>
            <person name="Petriglieri F."/>
            <person name="Kristensen J.M."/>
            <person name="Kirkegaard R.H."/>
            <person name="Michaelsen T.Y."/>
            <person name="Andersen M.H."/>
            <person name="Karst S.M."/>
            <person name="Dueholm M.S."/>
            <person name="Nielsen P.H."/>
            <person name="Albertsen M."/>
        </authorList>
    </citation>
    <scope>NUCLEOTIDE SEQUENCE [LARGE SCALE GENOMIC DNA]</scope>
    <source>
        <strain evidence="2">Lyne_18-Q3-R50-59_MAXAC.006</strain>
    </source>
</reference>
<gene>
    <name evidence="2" type="ORF">IPN02_05450</name>
</gene>
<feature type="transmembrane region" description="Helical" evidence="1">
    <location>
        <begin position="72"/>
        <end position="90"/>
    </location>
</feature>
<feature type="transmembrane region" description="Helical" evidence="1">
    <location>
        <begin position="218"/>
        <end position="238"/>
    </location>
</feature>
<feature type="transmembrane region" description="Helical" evidence="1">
    <location>
        <begin position="155"/>
        <end position="178"/>
    </location>
</feature>
<keyword evidence="1" id="KW-0812">Transmembrane</keyword>
<proteinExistence type="predicted"/>
<keyword evidence="1" id="KW-0472">Membrane</keyword>
<protein>
    <recommendedName>
        <fullName evidence="4">Lysine transporter LysE</fullName>
    </recommendedName>
</protein>
<evidence type="ECO:0000256" key="1">
    <source>
        <dbReference type="SAM" id="Phobius"/>
    </source>
</evidence>
<evidence type="ECO:0000313" key="3">
    <source>
        <dbReference type="Proteomes" id="UP000727993"/>
    </source>
</evidence>